<dbReference type="PANTHER" id="PTHR42735">
    <property type="match status" value="1"/>
</dbReference>
<proteinExistence type="predicted"/>
<comment type="cofactor">
    <cofactor evidence="1">
        <name>pyridoxal 5'-phosphate</name>
        <dbReference type="ChEBI" id="CHEBI:597326"/>
    </cofactor>
</comment>
<keyword evidence="6" id="KW-1185">Reference proteome</keyword>
<reference evidence="5" key="1">
    <citation type="submission" date="2023-11" db="EMBL/GenBank/DDBJ databases">
        <authorList>
            <person name="De Vega J J."/>
            <person name="De Vega J J."/>
        </authorList>
    </citation>
    <scope>NUCLEOTIDE SEQUENCE</scope>
</reference>
<sequence>MSYHRFQPQMPWSPPARQDTWSIKGGVLTDALPFGLANNAHRGSGDVERIKAIMELAERASSGVHQGDPSYPSDRNGHGNNDEDLQRIVKAIEDLNSPKIPFFSRHGGRNVETTLPALVGFIMTALYNSNNVASEASPVTSLIELEVGEMLCQKIGFSADKNVDIHPWAHLTRNNDSALKESLEVARRLKFIPLALRSAIDDGQLEFLGDMAKVTPAGAETKLLKQCSVWELLNTPSDEIARMVDSLQVESGISAKLLQDAIRPYLMEQTRISERYNIDSDLPPGFIVSSSQQFRWGKSQVHYGPGYDTVQVDNAARLDIPKLDALLQDRLDKKQAVCAVAVTVGTREGAVDPLDQVLALRDKYEQMGLSFQVSVDACRAGCFLDAISSSNTSSLSQHTTRQLQALKRADSVILDLYSDGAAPSPAGAACYRNSRVTKMTIDPTGVYDGDTEPQVSDLSPISAAAVYVHHKVVGQGAAPSFLRDLSLTVKQMSRHWSMISETSKDYVVVPLIPQVNDGDSAQHATEKQFVHSRMSGRAHGQFYADPDAMTADNVAPDLNVIVFASNFMLHGKPNTDIEDANYFNHRVRDLLTVAQQIPFSVNSSVMGAEYDSCVREYRKRLGLETMSTQDLLVLSSAITFPVHGPTVDSMELARHIFEEEARAAIDRATVKPQIHRFIMFGRGDIYLTNEPLFHNANGRMHLVMHAELSERAIKSVQVTIPDASLNGLFTCRTLHETTLDEIVASKEIQVVFDQCESETVTLSDLKVVKIRSLESRWRDESYNQRSTPFYAFGSPEEIHIEHMLLHAQNTQISADRVKLEVQPPLSAEQLARGVRIELMRPEMSFLPPTEENSPDRVFKRGASFDVVVFDDPHAPDAHGPGLAEGGDELGRGRIELSGGVRVDWKCLNQQDFGVAPSTTRKTSPPPPSTPSETWGYQRHDNIRFGQHGHGGGHGFRY</sequence>
<dbReference type="InterPro" id="IPR015421">
    <property type="entry name" value="PyrdxlP-dep_Trfase_major"/>
</dbReference>
<dbReference type="PANTHER" id="PTHR42735:SF4">
    <property type="entry name" value="PYRIDOXAL PHOSPHATE-DEPENDENT DECARBOXYLASE FAMILY PROTEIN"/>
    <property type="match status" value="1"/>
</dbReference>
<dbReference type="SUPFAM" id="SSF53383">
    <property type="entry name" value="PLP-dependent transferases"/>
    <property type="match status" value="1"/>
</dbReference>
<organism evidence="5 6">
    <name type="scientific">Mycena citricolor</name>
    <dbReference type="NCBI Taxonomy" id="2018698"/>
    <lineage>
        <taxon>Eukaryota</taxon>
        <taxon>Fungi</taxon>
        <taxon>Dikarya</taxon>
        <taxon>Basidiomycota</taxon>
        <taxon>Agaricomycotina</taxon>
        <taxon>Agaricomycetes</taxon>
        <taxon>Agaricomycetidae</taxon>
        <taxon>Agaricales</taxon>
        <taxon>Marasmiineae</taxon>
        <taxon>Mycenaceae</taxon>
        <taxon>Mycena</taxon>
    </lineage>
</organism>
<feature type="region of interest" description="Disordered" evidence="4">
    <location>
        <begin position="913"/>
        <end position="936"/>
    </location>
</feature>
<keyword evidence="2" id="KW-0663">Pyridoxal phosphate</keyword>
<evidence type="ECO:0000313" key="6">
    <source>
        <dbReference type="Proteomes" id="UP001295794"/>
    </source>
</evidence>
<gene>
    <name evidence="5" type="ORF">MYCIT1_LOCUS5354</name>
</gene>
<comment type="caution">
    <text evidence="5">The sequence shown here is derived from an EMBL/GenBank/DDBJ whole genome shotgun (WGS) entry which is preliminary data.</text>
</comment>
<dbReference type="Gene3D" id="3.40.640.10">
    <property type="entry name" value="Type I PLP-dependent aspartate aminotransferase-like (Major domain)"/>
    <property type="match status" value="1"/>
</dbReference>
<evidence type="ECO:0000256" key="4">
    <source>
        <dbReference type="SAM" id="MobiDB-lite"/>
    </source>
</evidence>
<name>A0AAD2GWV9_9AGAR</name>
<dbReference type="EMBL" id="CAVNYO010000071">
    <property type="protein sequence ID" value="CAK5264847.1"/>
    <property type="molecule type" value="Genomic_DNA"/>
</dbReference>
<dbReference type="AlphaFoldDB" id="A0AAD2GWV9"/>
<protein>
    <submittedName>
        <fullName evidence="5">Uncharacterized protein</fullName>
    </submittedName>
</protein>
<evidence type="ECO:0000256" key="3">
    <source>
        <dbReference type="ARBA" id="ARBA00023239"/>
    </source>
</evidence>
<evidence type="ECO:0000256" key="2">
    <source>
        <dbReference type="ARBA" id="ARBA00022898"/>
    </source>
</evidence>
<dbReference type="Proteomes" id="UP001295794">
    <property type="component" value="Unassembled WGS sequence"/>
</dbReference>
<dbReference type="InterPro" id="IPR050477">
    <property type="entry name" value="GrpII_AminoAcid_Decarb"/>
</dbReference>
<accession>A0AAD2GWV9</accession>
<keyword evidence="3" id="KW-0456">Lyase</keyword>
<evidence type="ECO:0000313" key="5">
    <source>
        <dbReference type="EMBL" id="CAK5264847.1"/>
    </source>
</evidence>
<evidence type="ECO:0000256" key="1">
    <source>
        <dbReference type="ARBA" id="ARBA00001933"/>
    </source>
</evidence>
<feature type="region of interest" description="Disordered" evidence="4">
    <location>
        <begin position="59"/>
        <end position="82"/>
    </location>
</feature>
<dbReference type="InterPro" id="IPR015424">
    <property type="entry name" value="PyrdxlP-dep_Trfase"/>
</dbReference>